<evidence type="ECO:0000256" key="10">
    <source>
        <dbReference type="ARBA" id="ARBA00049248"/>
    </source>
</evidence>
<evidence type="ECO:0000256" key="7">
    <source>
        <dbReference type="ARBA" id="ARBA00022857"/>
    </source>
</evidence>
<evidence type="ECO:0000256" key="6">
    <source>
        <dbReference type="ARBA" id="ARBA00022827"/>
    </source>
</evidence>
<comment type="cofactor">
    <cofactor evidence="1">
        <name>FAD</name>
        <dbReference type="ChEBI" id="CHEBI:57692"/>
    </cofactor>
</comment>
<dbReference type="EC" id="1.14.13.196" evidence="4"/>
<dbReference type="Proteomes" id="UP000298138">
    <property type="component" value="Unassembled WGS sequence"/>
</dbReference>
<dbReference type="AlphaFoldDB" id="A0A4S2MVV8"/>
<keyword evidence="7" id="KW-0521">NADP</keyword>
<proteinExistence type="inferred from homology"/>
<dbReference type="OrthoDB" id="3519933at2759"/>
<evidence type="ECO:0000256" key="4">
    <source>
        <dbReference type="ARBA" id="ARBA00012881"/>
    </source>
</evidence>
<dbReference type="InParanoid" id="A0A4S2MVV8"/>
<comment type="similarity">
    <text evidence="3">Belongs to the lysine N(6)-hydroxylase/L-ornithine N(5)-oxygenase family.</text>
</comment>
<dbReference type="EMBL" id="ML220123">
    <property type="protein sequence ID" value="TGZ80673.1"/>
    <property type="molecule type" value="Genomic_DNA"/>
</dbReference>
<accession>A0A4S2MVV8</accession>
<dbReference type="PANTHER" id="PTHR42802:SF1">
    <property type="entry name" value="L-ORNITHINE N(5)-MONOOXYGENASE"/>
    <property type="match status" value="1"/>
</dbReference>
<comment type="pathway">
    <text evidence="2">Siderophore biosynthesis.</text>
</comment>
<keyword evidence="8" id="KW-0560">Oxidoreductase</keyword>
<evidence type="ECO:0000256" key="8">
    <source>
        <dbReference type="ARBA" id="ARBA00023002"/>
    </source>
</evidence>
<dbReference type="GO" id="GO:0016491">
    <property type="term" value="F:oxidoreductase activity"/>
    <property type="evidence" value="ECO:0007669"/>
    <property type="project" value="UniProtKB-KW"/>
</dbReference>
<evidence type="ECO:0000313" key="11">
    <source>
        <dbReference type="EMBL" id="TGZ80673.1"/>
    </source>
</evidence>
<sequence length="453" mass="51286">MLDSTIANTLSGDYDLICVGFGPASLSIAVALHDGGVQARVLFIERQQQFAWHEGMLLPGTHMQISYLKDMATFRNPQSHFTFLNYLHTNNRLVAFTNQSTFYPLREEFNDYLSWCAAHFDDYVHYGEEVTGVAPASQGTPIKSWKVQSRKVGSQETVEYTARHVVVAIGGKANIPEEFLNKKRVIHSSQYMCEVKKMLPNKDAAYNLAILGGGQSAVEIFQDLGERYPQAKTSLILRQPALRPSDDSPFVNEIFDPDQVDRFFNLDDNTRREEIRRNQPTNYSVVRLELIEKVYSEMYRQRMHDPNEKNWQHRILPLRDITKVDDKSGKVDLTVTKVREGVTEAHSDLDLVVLGTGYKRNMHVGLLEQVKQLAVTENFGVDRNYRVRFHEGAVARDSGIWLQGCCEATHGLSDSLLSILAVRGGEMVDSIFHQARKSASRTPSSSVQLMAKL</sequence>
<dbReference type="Pfam" id="PF13434">
    <property type="entry name" value="Lys_Orn_oxgnase"/>
    <property type="match status" value="1"/>
</dbReference>
<keyword evidence="12" id="KW-1185">Reference proteome</keyword>
<evidence type="ECO:0000256" key="5">
    <source>
        <dbReference type="ARBA" id="ARBA00022630"/>
    </source>
</evidence>
<keyword evidence="5" id="KW-0285">Flavoprotein</keyword>
<dbReference type="Gene3D" id="3.50.50.60">
    <property type="entry name" value="FAD/NAD(P)-binding domain"/>
    <property type="match status" value="1"/>
</dbReference>
<evidence type="ECO:0000313" key="12">
    <source>
        <dbReference type="Proteomes" id="UP000298138"/>
    </source>
</evidence>
<evidence type="ECO:0000256" key="1">
    <source>
        <dbReference type="ARBA" id="ARBA00001974"/>
    </source>
</evidence>
<name>A0A4S2MVV8_9PEZI</name>
<comment type="catalytic activity">
    <reaction evidence="9">
        <text>L-ornithine + NADPH + O2 = N(5)-hydroxy-L-ornithine + NADP(+) + H2O</text>
        <dbReference type="Rhea" id="RHEA:41508"/>
        <dbReference type="ChEBI" id="CHEBI:15377"/>
        <dbReference type="ChEBI" id="CHEBI:15379"/>
        <dbReference type="ChEBI" id="CHEBI:46911"/>
        <dbReference type="ChEBI" id="CHEBI:57783"/>
        <dbReference type="ChEBI" id="CHEBI:58349"/>
        <dbReference type="ChEBI" id="CHEBI:78275"/>
        <dbReference type="EC" id="1.14.13.196"/>
    </reaction>
</comment>
<reference evidence="11 12" key="1">
    <citation type="submission" date="2019-04" db="EMBL/GenBank/DDBJ databases">
        <title>Comparative genomics and transcriptomics to analyze fruiting body development in filamentous ascomycetes.</title>
        <authorList>
            <consortium name="DOE Joint Genome Institute"/>
            <person name="Lutkenhaus R."/>
            <person name="Traeger S."/>
            <person name="Breuer J."/>
            <person name="Kuo A."/>
            <person name="Lipzen A."/>
            <person name="Pangilinan J."/>
            <person name="Dilworth D."/>
            <person name="Sandor L."/>
            <person name="Poggeler S."/>
            <person name="Barry K."/>
            <person name="Grigoriev I.V."/>
            <person name="Nowrousian M."/>
        </authorList>
    </citation>
    <scope>NUCLEOTIDE SEQUENCE [LARGE SCALE GENOMIC DNA]</scope>
    <source>
        <strain evidence="11 12">CBS 389.68</strain>
    </source>
</reference>
<dbReference type="PANTHER" id="PTHR42802">
    <property type="entry name" value="MONOOXYGENASE"/>
    <property type="match status" value="1"/>
</dbReference>
<gene>
    <name evidence="11" type="ORF">EX30DRAFT_307281</name>
</gene>
<keyword evidence="6" id="KW-0274">FAD</keyword>
<dbReference type="GO" id="GO:0006879">
    <property type="term" value="P:intracellular iron ion homeostasis"/>
    <property type="evidence" value="ECO:0007669"/>
    <property type="project" value="TreeGrafter"/>
</dbReference>
<evidence type="ECO:0000256" key="2">
    <source>
        <dbReference type="ARBA" id="ARBA00004924"/>
    </source>
</evidence>
<protein>
    <recommendedName>
        <fullName evidence="4">L-ornithine N(5)-monooxygenase [NAD(P)H]</fullName>
        <ecNumber evidence="4">1.14.13.196</ecNumber>
    </recommendedName>
</protein>
<dbReference type="STRING" id="341454.A0A4S2MVV8"/>
<dbReference type="SUPFAM" id="SSF51905">
    <property type="entry name" value="FAD/NAD(P)-binding domain"/>
    <property type="match status" value="1"/>
</dbReference>
<evidence type="ECO:0000256" key="3">
    <source>
        <dbReference type="ARBA" id="ARBA00007588"/>
    </source>
</evidence>
<organism evidence="11 12">
    <name type="scientific">Ascodesmis nigricans</name>
    <dbReference type="NCBI Taxonomy" id="341454"/>
    <lineage>
        <taxon>Eukaryota</taxon>
        <taxon>Fungi</taxon>
        <taxon>Dikarya</taxon>
        <taxon>Ascomycota</taxon>
        <taxon>Pezizomycotina</taxon>
        <taxon>Pezizomycetes</taxon>
        <taxon>Pezizales</taxon>
        <taxon>Ascodesmidaceae</taxon>
        <taxon>Ascodesmis</taxon>
    </lineage>
</organism>
<dbReference type="InterPro" id="IPR025700">
    <property type="entry name" value="Lys/Orn_oxygenase"/>
</dbReference>
<comment type="catalytic activity">
    <reaction evidence="10">
        <text>L-ornithine + NADH + O2 = N(5)-hydroxy-L-ornithine + NAD(+) + H2O</text>
        <dbReference type="Rhea" id="RHEA:41512"/>
        <dbReference type="ChEBI" id="CHEBI:15377"/>
        <dbReference type="ChEBI" id="CHEBI:15379"/>
        <dbReference type="ChEBI" id="CHEBI:46911"/>
        <dbReference type="ChEBI" id="CHEBI:57540"/>
        <dbReference type="ChEBI" id="CHEBI:57945"/>
        <dbReference type="ChEBI" id="CHEBI:78275"/>
        <dbReference type="EC" id="1.14.13.196"/>
    </reaction>
</comment>
<evidence type="ECO:0000256" key="9">
    <source>
        <dbReference type="ARBA" id="ARBA00047598"/>
    </source>
</evidence>
<dbReference type="InterPro" id="IPR036188">
    <property type="entry name" value="FAD/NAD-bd_sf"/>
</dbReference>